<dbReference type="Proteomes" id="UP000237105">
    <property type="component" value="Unassembled WGS sequence"/>
</dbReference>
<evidence type="ECO:0000313" key="2">
    <source>
        <dbReference type="Proteomes" id="UP000237105"/>
    </source>
</evidence>
<dbReference type="OrthoDB" id="10531878at2759"/>
<dbReference type="EMBL" id="JXTB01000010">
    <property type="protein sequence ID" value="PON78221.1"/>
    <property type="molecule type" value="Genomic_DNA"/>
</dbReference>
<evidence type="ECO:0000313" key="1">
    <source>
        <dbReference type="EMBL" id="PON78221.1"/>
    </source>
</evidence>
<organism evidence="1 2">
    <name type="scientific">Parasponia andersonii</name>
    <name type="common">Sponia andersonii</name>
    <dbReference type="NCBI Taxonomy" id="3476"/>
    <lineage>
        <taxon>Eukaryota</taxon>
        <taxon>Viridiplantae</taxon>
        <taxon>Streptophyta</taxon>
        <taxon>Embryophyta</taxon>
        <taxon>Tracheophyta</taxon>
        <taxon>Spermatophyta</taxon>
        <taxon>Magnoliopsida</taxon>
        <taxon>eudicotyledons</taxon>
        <taxon>Gunneridae</taxon>
        <taxon>Pentapetalae</taxon>
        <taxon>rosids</taxon>
        <taxon>fabids</taxon>
        <taxon>Rosales</taxon>
        <taxon>Cannabaceae</taxon>
        <taxon>Parasponia</taxon>
    </lineage>
</organism>
<keyword evidence="2" id="KW-1185">Reference proteome</keyword>
<comment type="caution">
    <text evidence="1">The sequence shown here is derived from an EMBL/GenBank/DDBJ whole genome shotgun (WGS) entry which is preliminary data.</text>
</comment>
<gene>
    <name evidence="1" type="ORF">PanWU01x14_022030</name>
</gene>
<protein>
    <submittedName>
        <fullName evidence="1">Uncharacterized protein</fullName>
    </submittedName>
</protein>
<dbReference type="AlphaFoldDB" id="A0A2P5DY45"/>
<reference evidence="2" key="1">
    <citation type="submission" date="2016-06" db="EMBL/GenBank/DDBJ databases">
        <title>Parallel loss of symbiosis genes in relatives of nitrogen-fixing non-legume Parasponia.</title>
        <authorList>
            <person name="Van Velzen R."/>
            <person name="Holmer R."/>
            <person name="Bu F."/>
            <person name="Rutten L."/>
            <person name="Van Zeijl A."/>
            <person name="Liu W."/>
            <person name="Santuari L."/>
            <person name="Cao Q."/>
            <person name="Sharma T."/>
            <person name="Shen D."/>
            <person name="Roswanjaya Y."/>
            <person name="Wardhani T."/>
            <person name="Kalhor M.S."/>
            <person name="Jansen J."/>
            <person name="Van den Hoogen J."/>
            <person name="Gungor B."/>
            <person name="Hartog M."/>
            <person name="Hontelez J."/>
            <person name="Verver J."/>
            <person name="Yang W.-C."/>
            <person name="Schijlen E."/>
            <person name="Repin R."/>
            <person name="Schilthuizen M."/>
            <person name="Schranz E."/>
            <person name="Heidstra R."/>
            <person name="Miyata K."/>
            <person name="Fedorova E."/>
            <person name="Kohlen W."/>
            <person name="Bisseling T."/>
            <person name="Smit S."/>
            <person name="Geurts R."/>
        </authorList>
    </citation>
    <scope>NUCLEOTIDE SEQUENCE [LARGE SCALE GENOMIC DNA]</scope>
    <source>
        <strain evidence="2">cv. WU1-14</strain>
    </source>
</reference>
<sequence>MKNPHQRAIRCWQVAEVNREGSGEGSPTVCGGRRRPHGIFAAKIRTRVRGSDQGTGTEGWCFAMGFDYSKSYILVPGVNFSTKKPLNLQNALSVFKKLNNWCEQTQQLLRCWFGHVGLKFDRKGTSNPDENLHETPYYAPTKEAKEGRKLPRKSPEDMLQKWLKGLTDLLQNAKRNCHNGVFINGIENMVNQPMTPQSRSKHEISNHINHDSILIDVFEDCSGSLD</sequence>
<name>A0A2P5DY45_PARAD</name>
<proteinExistence type="predicted"/>
<accession>A0A2P5DY45</accession>